<dbReference type="EMBL" id="JANRHA010000021">
    <property type="protein sequence ID" value="MDG3017009.1"/>
    <property type="molecule type" value="Genomic_DNA"/>
</dbReference>
<dbReference type="Pfam" id="PF00248">
    <property type="entry name" value="Aldo_ket_red"/>
    <property type="match status" value="1"/>
</dbReference>
<dbReference type="Proteomes" id="UP001152755">
    <property type="component" value="Unassembled WGS sequence"/>
</dbReference>
<dbReference type="AlphaFoldDB" id="A0A9X4M539"/>
<dbReference type="RefSeq" id="WP_332520772.1">
    <property type="nucleotide sequence ID" value="NZ_JANRHA010000021.1"/>
</dbReference>
<feature type="domain" description="NADP-dependent oxidoreductase" evidence="2">
    <location>
        <begin position="29"/>
        <end position="300"/>
    </location>
</feature>
<dbReference type="InterPro" id="IPR050523">
    <property type="entry name" value="AKR_Detox_Biosynth"/>
</dbReference>
<accession>A0A9X4M539</accession>
<keyword evidence="4" id="KW-1185">Reference proteome</keyword>
<dbReference type="InterPro" id="IPR036812">
    <property type="entry name" value="NAD(P)_OxRdtase_dom_sf"/>
</dbReference>
<keyword evidence="1" id="KW-0560">Oxidoreductase</keyword>
<dbReference type="InterPro" id="IPR023210">
    <property type="entry name" value="NADP_OxRdtase_dom"/>
</dbReference>
<evidence type="ECO:0000256" key="1">
    <source>
        <dbReference type="ARBA" id="ARBA00023002"/>
    </source>
</evidence>
<dbReference type="GO" id="GO:0016491">
    <property type="term" value="F:oxidoreductase activity"/>
    <property type="evidence" value="ECO:0007669"/>
    <property type="project" value="UniProtKB-KW"/>
</dbReference>
<name>A0A9X4M539_9ACTN</name>
<protein>
    <submittedName>
        <fullName evidence="3">Aldo/keto reductase</fullName>
    </submittedName>
</protein>
<dbReference type="PANTHER" id="PTHR43364:SF4">
    <property type="entry name" value="NAD(P)-LINKED OXIDOREDUCTASE SUPERFAMILY PROTEIN"/>
    <property type="match status" value="1"/>
</dbReference>
<dbReference type="Gene3D" id="3.20.20.100">
    <property type="entry name" value="NADP-dependent oxidoreductase domain"/>
    <property type="match status" value="1"/>
</dbReference>
<proteinExistence type="predicted"/>
<dbReference type="GO" id="GO:0005829">
    <property type="term" value="C:cytosol"/>
    <property type="evidence" value="ECO:0007669"/>
    <property type="project" value="TreeGrafter"/>
</dbReference>
<comment type="caution">
    <text evidence="3">The sequence shown here is derived from an EMBL/GenBank/DDBJ whole genome shotgun (WGS) entry which is preliminary data.</text>
</comment>
<gene>
    <name evidence="3" type="ORF">NVS88_20860</name>
</gene>
<dbReference type="PANTHER" id="PTHR43364">
    <property type="entry name" value="NADH-SPECIFIC METHYLGLYOXAL REDUCTASE-RELATED"/>
    <property type="match status" value="1"/>
</dbReference>
<evidence type="ECO:0000313" key="4">
    <source>
        <dbReference type="Proteomes" id="UP001152755"/>
    </source>
</evidence>
<dbReference type="SUPFAM" id="SSF51430">
    <property type="entry name" value="NAD(P)-linked oxidoreductase"/>
    <property type="match status" value="1"/>
</dbReference>
<sequence>MTESTMTESTVTPIPLRRIGTDGPLTSTLSLGSWHTYDRMDFRDAVALITEAVDRGITLFDVGVYSMPGHPPVFTDVLFSAIVRAAGLSRDRYQLSAKLWLEPYPELSLCDQLQNALLRAGTDHADLVILGDLRTDGIDLTRLVHDLADLQDSGLIGAWGVNNWSAANIQQLIDRAAADRVPGPQIAQLKYSVARRSIPDGGPFAALFAQGLTMQSSDVMEGGILAGKTSPQREVGRDPGGIRDRIIAAAPRLGELAAELGTTAAQLCVAFTLTHPANTSTLFGATSVEQLHENLGAIELVESVGAERLRALVADLQSDAGVVDPAGP</sequence>
<evidence type="ECO:0000313" key="3">
    <source>
        <dbReference type="EMBL" id="MDG3017009.1"/>
    </source>
</evidence>
<evidence type="ECO:0000259" key="2">
    <source>
        <dbReference type="Pfam" id="PF00248"/>
    </source>
</evidence>
<reference evidence="3" key="1">
    <citation type="submission" date="2022-08" db="EMBL/GenBank/DDBJ databases">
        <title>Genome analysis of Corynebacteriales strain.</title>
        <authorList>
            <person name="Lee S.D."/>
        </authorList>
    </citation>
    <scope>NUCLEOTIDE SEQUENCE</scope>
    <source>
        <strain evidence="3">D3-21</strain>
    </source>
</reference>
<organism evidence="3 4">
    <name type="scientific">Speluncibacter jeojiensis</name>
    <dbReference type="NCBI Taxonomy" id="2710754"/>
    <lineage>
        <taxon>Bacteria</taxon>
        <taxon>Bacillati</taxon>
        <taxon>Actinomycetota</taxon>
        <taxon>Actinomycetes</taxon>
        <taxon>Mycobacteriales</taxon>
        <taxon>Speluncibacteraceae</taxon>
        <taxon>Speluncibacter</taxon>
    </lineage>
</organism>